<dbReference type="InterPro" id="IPR001533">
    <property type="entry name" value="Pterin_deHydtase"/>
</dbReference>
<dbReference type="AlphaFoldDB" id="S9ZMH2"/>
<dbReference type="HAMAP" id="MF_00434">
    <property type="entry name" value="Pterin_4_alpha"/>
    <property type="match status" value="1"/>
</dbReference>
<dbReference type="EMBL" id="ATJV01000070">
    <property type="protein sequence ID" value="EPZ14712.1"/>
    <property type="molecule type" value="Genomic_DNA"/>
</dbReference>
<reference evidence="5 6" key="1">
    <citation type="submission" date="2013-06" db="EMBL/GenBank/DDBJ databases">
        <title>Draft genome sequence of Thauera terpenica.</title>
        <authorList>
            <person name="Liu B."/>
            <person name="Frostegard A.H."/>
            <person name="Shapleigh J.P."/>
        </authorList>
    </citation>
    <scope>NUCLEOTIDE SEQUENCE [LARGE SCALE GENOMIC DNA]</scope>
    <source>
        <strain evidence="5 6">58Eu</strain>
    </source>
</reference>
<comment type="caution">
    <text evidence="5">The sequence shown here is derived from an EMBL/GenBank/DDBJ whole genome shotgun (WGS) entry which is preliminary data.</text>
</comment>
<evidence type="ECO:0000256" key="3">
    <source>
        <dbReference type="ARBA" id="ARBA00023239"/>
    </source>
</evidence>
<dbReference type="GO" id="GO:0008124">
    <property type="term" value="F:4-alpha-hydroxytetrahydrobiopterin dehydratase activity"/>
    <property type="evidence" value="ECO:0007669"/>
    <property type="project" value="UniProtKB-UniRule"/>
</dbReference>
<dbReference type="GO" id="GO:0006729">
    <property type="term" value="P:tetrahydrobiopterin biosynthetic process"/>
    <property type="evidence" value="ECO:0007669"/>
    <property type="project" value="InterPro"/>
</dbReference>
<accession>S9ZMH2</accession>
<dbReference type="SUPFAM" id="SSF55248">
    <property type="entry name" value="PCD-like"/>
    <property type="match status" value="1"/>
</dbReference>
<dbReference type="CDD" id="cd00488">
    <property type="entry name" value="PCD_DCoH"/>
    <property type="match status" value="1"/>
</dbReference>
<dbReference type="OrthoDB" id="9794987at2"/>
<evidence type="ECO:0000256" key="2">
    <source>
        <dbReference type="ARBA" id="ARBA00006472"/>
    </source>
</evidence>
<dbReference type="Proteomes" id="UP000015455">
    <property type="component" value="Unassembled WGS sequence"/>
</dbReference>
<comment type="catalytic activity">
    <reaction evidence="1 4">
        <text>(4aS,6R)-4a-hydroxy-L-erythro-5,6,7,8-tetrahydrobiopterin = (6R)-L-erythro-6,7-dihydrobiopterin + H2O</text>
        <dbReference type="Rhea" id="RHEA:11920"/>
        <dbReference type="ChEBI" id="CHEBI:15377"/>
        <dbReference type="ChEBI" id="CHEBI:15642"/>
        <dbReference type="ChEBI" id="CHEBI:43120"/>
        <dbReference type="EC" id="4.2.1.96"/>
    </reaction>
</comment>
<dbReference type="eggNOG" id="COG2154">
    <property type="taxonomic scope" value="Bacteria"/>
</dbReference>
<evidence type="ECO:0000313" key="6">
    <source>
        <dbReference type="Proteomes" id="UP000015455"/>
    </source>
</evidence>
<dbReference type="RefSeq" id="WP_021250054.1">
    <property type="nucleotide sequence ID" value="NZ_ATJV01000070.1"/>
</dbReference>
<dbReference type="PANTHER" id="PTHR12599">
    <property type="entry name" value="PTERIN-4-ALPHA-CARBINOLAMINE DEHYDRATASE"/>
    <property type="match status" value="1"/>
</dbReference>
<keyword evidence="3 4" id="KW-0456">Lyase</keyword>
<gene>
    <name evidence="5" type="ORF">M622_04480</name>
</gene>
<evidence type="ECO:0000256" key="1">
    <source>
        <dbReference type="ARBA" id="ARBA00001554"/>
    </source>
</evidence>
<comment type="similarity">
    <text evidence="2 4">Belongs to the pterin-4-alpha-carbinolamine dehydratase family.</text>
</comment>
<name>S9ZMH2_9RHOO</name>
<dbReference type="STRING" id="1348657.M622_04480"/>
<organism evidence="5 6">
    <name type="scientific">Thauera terpenica 58Eu</name>
    <dbReference type="NCBI Taxonomy" id="1348657"/>
    <lineage>
        <taxon>Bacteria</taxon>
        <taxon>Pseudomonadati</taxon>
        <taxon>Pseudomonadota</taxon>
        <taxon>Betaproteobacteria</taxon>
        <taxon>Rhodocyclales</taxon>
        <taxon>Zoogloeaceae</taxon>
        <taxon>Thauera</taxon>
    </lineage>
</organism>
<evidence type="ECO:0000313" key="5">
    <source>
        <dbReference type="EMBL" id="EPZ14712.1"/>
    </source>
</evidence>
<dbReference type="Pfam" id="PF01329">
    <property type="entry name" value="Pterin_4a"/>
    <property type="match status" value="1"/>
</dbReference>
<dbReference type="EC" id="4.2.1.96" evidence="4"/>
<evidence type="ECO:0000256" key="4">
    <source>
        <dbReference type="HAMAP-Rule" id="MF_00434"/>
    </source>
</evidence>
<sequence length="110" mass="11993">MVTLAQEPCGRGQLAAALSETEIGALLDQVPAWRREGGRLVRDFAFADYHHTMAFVNAVAGVAHGCDHHPVLVVRYGSCRVEYTTHDCAGLSRKDFICAARVDELHPGCE</sequence>
<protein>
    <recommendedName>
        <fullName evidence="4">Putative pterin-4-alpha-carbinolamine dehydratase</fullName>
        <shortName evidence="4">PHS</shortName>
        <ecNumber evidence="4">4.2.1.96</ecNumber>
    </recommendedName>
    <alternativeName>
        <fullName evidence="4">4-alpha-hydroxy-tetrahydropterin dehydratase</fullName>
    </alternativeName>
    <alternativeName>
        <fullName evidence="4">Pterin carbinolamine dehydratase</fullName>
        <shortName evidence="4">PCD</shortName>
    </alternativeName>
</protein>
<dbReference type="Gene3D" id="3.30.1360.20">
    <property type="entry name" value="Transcriptional coactivator/pterin dehydratase"/>
    <property type="match status" value="1"/>
</dbReference>
<proteinExistence type="inferred from homology"/>
<dbReference type="InterPro" id="IPR036428">
    <property type="entry name" value="PCD_sf"/>
</dbReference>
<dbReference type="PANTHER" id="PTHR12599:SF0">
    <property type="entry name" value="PTERIN-4-ALPHA-CARBINOLAMINE DEHYDRATASE"/>
    <property type="match status" value="1"/>
</dbReference>
<dbReference type="PATRIC" id="fig|1348657.5.peg.2653"/>
<keyword evidence="6" id="KW-1185">Reference proteome</keyword>